<dbReference type="SUPFAM" id="SSF54928">
    <property type="entry name" value="RNA-binding domain, RBD"/>
    <property type="match status" value="2"/>
</dbReference>
<evidence type="ECO:0000256" key="1">
    <source>
        <dbReference type="ARBA" id="ARBA00004123"/>
    </source>
</evidence>
<dbReference type="OrthoDB" id="1099063at2759"/>
<evidence type="ECO:0000256" key="4">
    <source>
        <dbReference type="PROSITE-ProRule" id="PRU00176"/>
    </source>
</evidence>
<feature type="compositionally biased region" description="Polar residues" evidence="5">
    <location>
        <begin position="344"/>
        <end position="357"/>
    </location>
</feature>
<evidence type="ECO:0000256" key="2">
    <source>
        <dbReference type="ARBA" id="ARBA00022884"/>
    </source>
</evidence>
<dbReference type="GO" id="GO:0003723">
    <property type="term" value="F:RNA binding"/>
    <property type="evidence" value="ECO:0007669"/>
    <property type="project" value="UniProtKB-UniRule"/>
</dbReference>
<dbReference type="InterPro" id="IPR012677">
    <property type="entry name" value="Nucleotide-bd_a/b_plait_sf"/>
</dbReference>
<feature type="compositionally biased region" description="Low complexity" evidence="5">
    <location>
        <begin position="363"/>
        <end position="373"/>
    </location>
</feature>
<dbReference type="InterPro" id="IPR000504">
    <property type="entry name" value="RRM_dom"/>
</dbReference>
<feature type="compositionally biased region" description="Basic and acidic residues" evidence="5">
    <location>
        <begin position="154"/>
        <end position="170"/>
    </location>
</feature>
<dbReference type="CDD" id="cd12337">
    <property type="entry name" value="RRM1_SRSF4_like"/>
    <property type="match status" value="1"/>
</dbReference>
<evidence type="ECO:0000313" key="7">
    <source>
        <dbReference type="EMBL" id="KZC05467.1"/>
    </source>
</evidence>
<feature type="domain" description="RRM" evidence="6">
    <location>
        <begin position="3"/>
        <end position="108"/>
    </location>
</feature>
<evidence type="ECO:0000256" key="3">
    <source>
        <dbReference type="ARBA" id="ARBA00023242"/>
    </source>
</evidence>
<dbReference type="Gene3D" id="3.30.70.330">
    <property type="match status" value="2"/>
</dbReference>
<dbReference type="STRING" id="178035.A0A154P0U3"/>
<sequence length="415" mass="46209">MSTRVFVGGLTYRVRERDLEKFFRKYGRIKEVAMKNGFAFVYGRDKGLCRDRDLERFFRGYGRFRDVLIKNGYGFVEFDDYRDADDAVYELNGKELLGERVAVEIARGVSGRRGDRGYGRSRSWRDKITVERARGTPRGSDQWRYGDSRGGYGDSRRSARDDMRHDRDSVNRNTRTASSYKQSLPRYGPPTRTEYRLTVENLSSRVSWQLRKNNKIDVLSEEPCPLRRGGATGRANRLMMCDDKDDDARDGPALWSSGTRLVSEVSRKTKDVVVAQGHQAPDQGHDHDPDPAADLALAQGVVAALEAAVVAAVAPNQGGHILNLNQSPNPNPPSVVALVPNPNQETAQSRNLSQSPNPDLVLGPRPRGQSPGRSPNPKPSLPRKIDLVVNDPEAPDQDPDQAANIAKVAAVHVHQ</sequence>
<dbReference type="EMBL" id="KQ434792">
    <property type="protein sequence ID" value="KZC05467.1"/>
    <property type="molecule type" value="Genomic_DNA"/>
</dbReference>
<dbReference type="Proteomes" id="UP000076502">
    <property type="component" value="Unassembled WGS sequence"/>
</dbReference>
<keyword evidence="2 4" id="KW-0694">RNA-binding</keyword>
<dbReference type="PANTHER" id="PTHR48038:SF3">
    <property type="entry name" value="SPLICING FACTOR, ARGININE_SERINE-RICH 1-RELATED"/>
    <property type="match status" value="1"/>
</dbReference>
<evidence type="ECO:0000256" key="5">
    <source>
        <dbReference type="SAM" id="MobiDB-lite"/>
    </source>
</evidence>
<dbReference type="InterPro" id="IPR035979">
    <property type="entry name" value="RBD_domain_sf"/>
</dbReference>
<proteinExistence type="predicted"/>
<feature type="region of interest" description="Disordered" evidence="5">
    <location>
        <begin position="322"/>
        <end position="400"/>
    </location>
</feature>
<organism evidence="7 8">
    <name type="scientific">Dufourea novaeangliae</name>
    <name type="common">Sweat bee</name>
    <dbReference type="NCBI Taxonomy" id="178035"/>
    <lineage>
        <taxon>Eukaryota</taxon>
        <taxon>Metazoa</taxon>
        <taxon>Ecdysozoa</taxon>
        <taxon>Arthropoda</taxon>
        <taxon>Hexapoda</taxon>
        <taxon>Insecta</taxon>
        <taxon>Pterygota</taxon>
        <taxon>Neoptera</taxon>
        <taxon>Endopterygota</taxon>
        <taxon>Hymenoptera</taxon>
        <taxon>Apocrita</taxon>
        <taxon>Aculeata</taxon>
        <taxon>Apoidea</taxon>
        <taxon>Anthophila</taxon>
        <taxon>Halictidae</taxon>
        <taxon>Rophitinae</taxon>
        <taxon>Dufourea</taxon>
    </lineage>
</organism>
<dbReference type="SMART" id="SM00360">
    <property type="entry name" value="RRM"/>
    <property type="match status" value="1"/>
</dbReference>
<keyword evidence="8" id="KW-1185">Reference proteome</keyword>
<name>A0A154P0U3_DUFNO</name>
<dbReference type="PROSITE" id="PS50102">
    <property type="entry name" value="RRM"/>
    <property type="match status" value="1"/>
</dbReference>
<keyword evidence="3" id="KW-0539">Nucleus</keyword>
<protein>
    <submittedName>
        <fullName evidence="7">Serine-arginine protein 55</fullName>
    </submittedName>
</protein>
<evidence type="ECO:0000313" key="8">
    <source>
        <dbReference type="Proteomes" id="UP000076502"/>
    </source>
</evidence>
<feature type="compositionally biased region" description="Low complexity" evidence="5">
    <location>
        <begin position="322"/>
        <end position="343"/>
    </location>
</feature>
<reference evidence="7 8" key="1">
    <citation type="submission" date="2015-07" db="EMBL/GenBank/DDBJ databases">
        <title>The genome of Dufourea novaeangliae.</title>
        <authorList>
            <person name="Pan H."/>
            <person name="Kapheim K."/>
        </authorList>
    </citation>
    <scope>NUCLEOTIDE SEQUENCE [LARGE SCALE GENOMIC DNA]</scope>
    <source>
        <strain evidence="7">0120121106</strain>
        <tissue evidence="7">Whole body</tissue>
    </source>
</reference>
<gene>
    <name evidence="7" type="ORF">WN55_06437</name>
</gene>
<feature type="compositionally biased region" description="Polar residues" evidence="5">
    <location>
        <begin position="171"/>
        <end position="182"/>
    </location>
</feature>
<comment type="subcellular location">
    <subcellularLocation>
        <location evidence="1">Nucleus</location>
    </subcellularLocation>
</comment>
<dbReference type="AlphaFoldDB" id="A0A154P0U3"/>
<accession>A0A154P0U3</accession>
<feature type="region of interest" description="Disordered" evidence="5">
    <location>
        <begin position="129"/>
        <end position="191"/>
    </location>
</feature>
<dbReference type="Pfam" id="PF00076">
    <property type="entry name" value="RRM_1"/>
    <property type="match status" value="2"/>
</dbReference>
<evidence type="ECO:0000259" key="6">
    <source>
        <dbReference type="PROSITE" id="PS50102"/>
    </source>
</evidence>
<dbReference type="PANTHER" id="PTHR48038">
    <property type="entry name" value="RIBONUCLEOPROTEIN RB97D"/>
    <property type="match status" value="1"/>
</dbReference>